<dbReference type="Pfam" id="PF13723">
    <property type="entry name" value="Ketoacyl-synt_2"/>
    <property type="match status" value="1"/>
</dbReference>
<sequence length="245" mass="27703">MQYLMSNQQQIITLNIDTWVANSAGLSHPSDWQNWAREEIWPDDNTLNTDHIPPMMRRRMSSLSKLAVQTALTAIESQHIDYMVFSCRHGELHRSVEIVKSILTGEEASPMAFSQSVHNTAAGLATIASKQPIPLTSIAAAQNTFQSAILEAWLYLNGHPSHKVLLVDFDEPLPSDYQQYEEWQFQGYALGLTLSHGSDFTLSMQTSDTKPQQPQALSFLHHYLSEKSEWIIEGSQSAWKWQGKC</sequence>
<protein>
    <submittedName>
        <fullName evidence="2">3-oxoacyl-ACP synthase</fullName>
    </submittedName>
</protein>
<dbReference type="InterPro" id="IPR016039">
    <property type="entry name" value="Thiolase-like"/>
</dbReference>
<reference evidence="2 3" key="1">
    <citation type="submission" date="2018-12" db="EMBL/GenBank/DDBJ databases">
        <title>Characterization and Draft Genome of Vibrio anguillarum J360 Marine Pathogen Isolated from an Outbreak in Lumpfish (Cyclopterus lumpus).</title>
        <authorList>
            <person name="Vasquez J.I."/>
            <person name="Cao T."/>
            <person name="Chakraborty S."/>
            <person name="Gnanagobal H."/>
            <person name="Wescot J."/>
            <person name="Boyce D."/>
            <person name="Santander J."/>
        </authorList>
    </citation>
    <scope>NUCLEOTIDE SEQUENCE [LARGE SCALE GENOMIC DNA]</scope>
    <source>
        <strain evidence="2 3">J360</strain>
    </source>
</reference>
<dbReference type="GO" id="GO:0016746">
    <property type="term" value="F:acyltransferase activity"/>
    <property type="evidence" value="ECO:0007669"/>
    <property type="project" value="InterPro"/>
</dbReference>
<feature type="domain" description="Beta-ketoacyl synthase-like N-terminal" evidence="1">
    <location>
        <begin position="32"/>
        <end position="242"/>
    </location>
</feature>
<name>A0A289GD06_VIBAN</name>
<evidence type="ECO:0000259" key="1">
    <source>
        <dbReference type="Pfam" id="PF13723"/>
    </source>
</evidence>
<proteinExistence type="predicted"/>
<dbReference type="AlphaFoldDB" id="A0A289GD06"/>
<dbReference type="Proteomes" id="UP000256923">
    <property type="component" value="Chromosome 1"/>
</dbReference>
<accession>A0A289GD06</accession>
<organism evidence="2 3">
    <name type="scientific">Vibrio anguillarum</name>
    <name type="common">Listonella anguillarum</name>
    <dbReference type="NCBI Taxonomy" id="55601"/>
    <lineage>
        <taxon>Bacteria</taxon>
        <taxon>Pseudomonadati</taxon>
        <taxon>Pseudomonadota</taxon>
        <taxon>Gammaproteobacteria</taxon>
        <taxon>Vibrionales</taxon>
        <taxon>Vibrionaceae</taxon>
        <taxon>Vibrio</taxon>
    </lineage>
</organism>
<evidence type="ECO:0000313" key="2">
    <source>
        <dbReference type="EMBL" id="AZS23952.1"/>
    </source>
</evidence>
<dbReference type="EMBL" id="CP034672">
    <property type="protein sequence ID" value="AZS23952.1"/>
    <property type="molecule type" value="Genomic_DNA"/>
</dbReference>
<dbReference type="InterPro" id="IPR014030">
    <property type="entry name" value="Ketoacyl_synth_N"/>
</dbReference>
<evidence type="ECO:0000313" key="3">
    <source>
        <dbReference type="Proteomes" id="UP000256923"/>
    </source>
</evidence>
<dbReference type="SUPFAM" id="SSF53901">
    <property type="entry name" value="Thiolase-like"/>
    <property type="match status" value="1"/>
</dbReference>
<dbReference type="RefSeq" id="WP_019282449.1">
    <property type="nucleotide sequence ID" value="NZ_CP023054.1"/>
</dbReference>
<gene>
    <name evidence="2" type="ORF">DYL72_01995</name>
</gene>